<sequence length="119" mass="13397">MAKALDQCFKKAGIRSPIVDQCLVGSGSMLKLLIKDNKISQEEAEQIVADFQKSPIDLITDKTIPMTGTAVYSNYKSLLRMMVLSALSPRYTNFEKGEMLRYIQPGVQETYKNLVEKCK</sequence>
<evidence type="ECO:0000313" key="1">
    <source>
        <dbReference type="EMBL" id="MDI2112167.1"/>
    </source>
</evidence>
<dbReference type="RefSeq" id="WP_281461836.1">
    <property type="nucleotide sequence ID" value="NZ_JASBAN010000001.1"/>
</dbReference>
<keyword evidence="2" id="KW-1185">Reference proteome</keyword>
<organism evidence="1 2">
    <name type="scientific">Commensalibacter nepenthis</name>
    <dbReference type="NCBI Taxonomy" id="3043872"/>
    <lineage>
        <taxon>Bacteria</taxon>
        <taxon>Pseudomonadati</taxon>
        <taxon>Pseudomonadota</taxon>
        <taxon>Alphaproteobacteria</taxon>
        <taxon>Acetobacterales</taxon>
        <taxon>Acetobacteraceae</taxon>
    </lineage>
</organism>
<evidence type="ECO:0000313" key="2">
    <source>
        <dbReference type="Proteomes" id="UP001431775"/>
    </source>
</evidence>
<proteinExistence type="predicted"/>
<comment type="caution">
    <text evidence="1">The sequence shown here is derived from an EMBL/GenBank/DDBJ whole genome shotgun (WGS) entry which is preliminary data.</text>
</comment>
<protein>
    <submittedName>
        <fullName evidence="1">Uncharacterized protein</fullName>
    </submittedName>
</protein>
<gene>
    <name evidence="1" type="ORF">QJV33_02495</name>
</gene>
<dbReference type="EMBL" id="JASBAN010000001">
    <property type="protein sequence ID" value="MDI2112167.1"/>
    <property type="molecule type" value="Genomic_DNA"/>
</dbReference>
<name>A0ABT6Q5L1_9PROT</name>
<reference evidence="1" key="1">
    <citation type="submission" date="2023-05" db="EMBL/GenBank/DDBJ databases">
        <title>Whole genome sequence of Commensalibacter sp.</title>
        <authorList>
            <person name="Charoenyingcharoen P."/>
            <person name="Yukphan P."/>
        </authorList>
    </citation>
    <scope>NUCLEOTIDE SEQUENCE</scope>
    <source>
        <strain evidence="1">TBRC 10068</strain>
    </source>
</reference>
<accession>A0ABT6Q5L1</accession>
<dbReference type="Proteomes" id="UP001431775">
    <property type="component" value="Unassembled WGS sequence"/>
</dbReference>